<dbReference type="AlphaFoldDB" id="A0A6A6SEJ4"/>
<gene>
    <name evidence="1" type="ORF">P280DRAFT_475121</name>
</gene>
<proteinExistence type="predicted"/>
<dbReference type="Proteomes" id="UP000799753">
    <property type="component" value="Unassembled WGS sequence"/>
</dbReference>
<evidence type="ECO:0000313" key="2">
    <source>
        <dbReference type="Proteomes" id="UP000799753"/>
    </source>
</evidence>
<sequence>MLIDSDLNRLATKAYIITPHGTHNSLAKHFDDTANIEVACGRLLETAHRVRKWDTPEDSITKTASDALLDAVKASNKASLEHVVFTRLQGLVRLSDGVWDWRIIQVSLMLLGGIPLFMLSYGCDEDDEETLERSQGDDVVAVAVYKEIINLPMIDVGLVPFTWT</sequence>
<organism evidence="1 2">
    <name type="scientific">Massarina eburnea CBS 473.64</name>
    <dbReference type="NCBI Taxonomy" id="1395130"/>
    <lineage>
        <taxon>Eukaryota</taxon>
        <taxon>Fungi</taxon>
        <taxon>Dikarya</taxon>
        <taxon>Ascomycota</taxon>
        <taxon>Pezizomycotina</taxon>
        <taxon>Dothideomycetes</taxon>
        <taxon>Pleosporomycetidae</taxon>
        <taxon>Pleosporales</taxon>
        <taxon>Massarineae</taxon>
        <taxon>Massarinaceae</taxon>
        <taxon>Massarina</taxon>
    </lineage>
</organism>
<evidence type="ECO:0000313" key="1">
    <source>
        <dbReference type="EMBL" id="KAF2646199.1"/>
    </source>
</evidence>
<accession>A0A6A6SEJ4</accession>
<reference evidence="1" key="1">
    <citation type="journal article" date="2020" name="Stud. Mycol.">
        <title>101 Dothideomycetes genomes: a test case for predicting lifestyles and emergence of pathogens.</title>
        <authorList>
            <person name="Haridas S."/>
            <person name="Albert R."/>
            <person name="Binder M."/>
            <person name="Bloem J."/>
            <person name="Labutti K."/>
            <person name="Salamov A."/>
            <person name="Andreopoulos B."/>
            <person name="Baker S."/>
            <person name="Barry K."/>
            <person name="Bills G."/>
            <person name="Bluhm B."/>
            <person name="Cannon C."/>
            <person name="Castanera R."/>
            <person name="Culley D."/>
            <person name="Daum C."/>
            <person name="Ezra D."/>
            <person name="Gonzalez J."/>
            <person name="Henrissat B."/>
            <person name="Kuo A."/>
            <person name="Liang C."/>
            <person name="Lipzen A."/>
            <person name="Lutzoni F."/>
            <person name="Magnuson J."/>
            <person name="Mondo S."/>
            <person name="Nolan M."/>
            <person name="Ohm R."/>
            <person name="Pangilinan J."/>
            <person name="Park H.-J."/>
            <person name="Ramirez L."/>
            <person name="Alfaro M."/>
            <person name="Sun H."/>
            <person name="Tritt A."/>
            <person name="Yoshinaga Y."/>
            <person name="Zwiers L.-H."/>
            <person name="Turgeon B."/>
            <person name="Goodwin S."/>
            <person name="Spatafora J."/>
            <person name="Crous P."/>
            <person name="Grigoriev I."/>
        </authorList>
    </citation>
    <scope>NUCLEOTIDE SEQUENCE</scope>
    <source>
        <strain evidence="1">CBS 473.64</strain>
    </source>
</reference>
<dbReference type="EMBL" id="MU006776">
    <property type="protein sequence ID" value="KAF2646199.1"/>
    <property type="molecule type" value="Genomic_DNA"/>
</dbReference>
<name>A0A6A6SEJ4_9PLEO</name>
<keyword evidence="2" id="KW-1185">Reference proteome</keyword>
<protein>
    <submittedName>
        <fullName evidence="1">Uncharacterized protein</fullName>
    </submittedName>
</protein>